<comment type="subcellular location">
    <subcellularLocation>
        <location evidence="1">Mitochondrion</location>
    </subcellularLocation>
</comment>
<dbReference type="GO" id="GO:0003735">
    <property type="term" value="F:structural constituent of ribosome"/>
    <property type="evidence" value="ECO:0007669"/>
    <property type="project" value="EnsemblFungi"/>
</dbReference>
<dbReference type="GO" id="GO:0005761">
    <property type="term" value="C:mitochondrial ribosome"/>
    <property type="evidence" value="ECO:0007669"/>
    <property type="project" value="EnsemblFungi"/>
</dbReference>
<reference evidence="5" key="2">
    <citation type="submission" date="2012-08" db="EMBL/GenBank/DDBJ databases">
        <title>Genome sequence of Kazachstania naganishii.</title>
        <authorList>
            <person name="Gordon J.L."/>
            <person name="Armisen D."/>
            <person name="Proux-Wera E."/>
            <person name="OhEigeartaigh S.S."/>
            <person name="Byrne K.P."/>
            <person name="Wolfe K.H."/>
        </authorList>
    </citation>
    <scope>NUCLEOTIDE SEQUENCE [LARGE SCALE GENOMIC DNA]</scope>
    <source>
        <strain evidence="5">ATCC MYA-139 / BCRC 22969 / CBS 8797 / CCRC 22969 / KCTC 17520 / NBRC 10181 / NCYC 3082</strain>
    </source>
</reference>
<dbReference type="eggNOG" id="ENOG502S4IB">
    <property type="taxonomic scope" value="Eukaryota"/>
</dbReference>
<evidence type="ECO:0008006" key="6">
    <source>
        <dbReference type="Google" id="ProtNLM"/>
    </source>
</evidence>
<dbReference type="RefSeq" id="XP_022464294.1">
    <property type="nucleotide sequence ID" value="XM_022607727.1"/>
</dbReference>
<dbReference type="OMA" id="AYEPMIK"/>
<evidence type="ECO:0000256" key="1">
    <source>
        <dbReference type="ARBA" id="ARBA00004173"/>
    </source>
</evidence>
<dbReference type="PANTHER" id="PTHR31601">
    <property type="entry name" value="28S RIBOSOMAL PROTEIN S36, MITOCHONDRIAL"/>
    <property type="match status" value="1"/>
</dbReference>
<sequence length="127" mass="13818">MRPTVVKMARVYAPKIKFVGTRHPVFPRLASDAAVHPCATSGVRPGSPGCIAVDAFLKKQTPFVVEKVQAHAQAQAQTKAIPGRYTYTDRPLGENEVDSVFKLPARFQYRTLDDAEIEAINAGGATH</sequence>
<evidence type="ECO:0000256" key="2">
    <source>
        <dbReference type="ARBA" id="ARBA00023128"/>
    </source>
</evidence>
<dbReference type="Proteomes" id="UP000006310">
    <property type="component" value="Chromosome 4"/>
</dbReference>
<evidence type="ECO:0000313" key="4">
    <source>
        <dbReference type="EMBL" id="CCK70048.1"/>
    </source>
</evidence>
<organism evidence="4 5">
    <name type="scientific">Huiozyma naganishii (strain ATCC MYA-139 / BCRC 22969 / CBS 8797 / KCTC 17520 / NBRC 10181 / NCYC 3082 / Yp74L-3)</name>
    <name type="common">Yeast</name>
    <name type="synonym">Kazachstania naganishii</name>
    <dbReference type="NCBI Taxonomy" id="1071383"/>
    <lineage>
        <taxon>Eukaryota</taxon>
        <taxon>Fungi</taxon>
        <taxon>Dikarya</taxon>
        <taxon>Ascomycota</taxon>
        <taxon>Saccharomycotina</taxon>
        <taxon>Saccharomycetes</taxon>
        <taxon>Saccharomycetales</taxon>
        <taxon>Saccharomycetaceae</taxon>
        <taxon>Huiozyma</taxon>
    </lineage>
</organism>
<dbReference type="HOGENOM" id="CLU_1981974_0_0_1"/>
<dbReference type="KEGG" id="kng:KNAG_0D02990"/>
<dbReference type="Pfam" id="PF10937">
    <property type="entry name" value="Kgd4-YMR31"/>
    <property type="match status" value="1"/>
</dbReference>
<reference evidence="4 5" key="1">
    <citation type="journal article" date="2011" name="Proc. Natl. Acad. Sci. U.S.A.">
        <title>Evolutionary erosion of yeast sex chromosomes by mating-type switching accidents.</title>
        <authorList>
            <person name="Gordon J.L."/>
            <person name="Armisen D."/>
            <person name="Proux-Wera E."/>
            <person name="Oheigeartaigh S.S."/>
            <person name="Byrne K.P."/>
            <person name="Wolfe K.H."/>
        </authorList>
    </citation>
    <scope>NUCLEOTIDE SEQUENCE [LARGE SCALE GENOMIC DNA]</scope>
    <source>
        <strain evidence="5">ATCC MYA-139 / BCRC 22969 / CBS 8797 / CCRC 22969 / KCTC 17520 / NBRC 10181 / NCYC 3082</strain>
    </source>
</reference>
<keyword evidence="5" id="KW-1185">Reference proteome</keyword>
<keyword evidence="2" id="KW-0496">Mitochondrion</keyword>
<dbReference type="GeneID" id="34525737"/>
<comment type="similarity">
    <text evidence="3">Belongs to the alpha-ketoglutarate dehydrogenase component 4 family.</text>
</comment>
<dbReference type="EMBL" id="HE978317">
    <property type="protein sequence ID" value="CCK70048.1"/>
    <property type="molecule type" value="Genomic_DNA"/>
</dbReference>
<proteinExistence type="inferred from homology"/>
<dbReference type="GO" id="GO:0006099">
    <property type="term" value="P:tricarboxylic acid cycle"/>
    <property type="evidence" value="ECO:0007669"/>
    <property type="project" value="EnsemblFungi"/>
</dbReference>
<dbReference type="GO" id="GO:0004591">
    <property type="term" value="F:oxoglutarate dehydrogenase (succinyl-transferring) activity"/>
    <property type="evidence" value="ECO:0007669"/>
    <property type="project" value="EnsemblFungi"/>
</dbReference>
<accession>J7RKM4</accession>
<dbReference type="GO" id="GO:0045252">
    <property type="term" value="C:oxoglutarate dehydrogenase complex"/>
    <property type="evidence" value="ECO:0007669"/>
    <property type="project" value="EnsemblFungi"/>
</dbReference>
<dbReference type="InterPro" id="IPR020373">
    <property type="entry name" value="Kgd4/YMR-31"/>
</dbReference>
<evidence type="ECO:0000256" key="3">
    <source>
        <dbReference type="ARBA" id="ARBA00043970"/>
    </source>
</evidence>
<gene>
    <name evidence="4" type="primary">KNAG0D02990</name>
    <name evidence="4" type="ordered locus">KNAG_0D02990</name>
</gene>
<evidence type="ECO:0000313" key="5">
    <source>
        <dbReference type="Proteomes" id="UP000006310"/>
    </source>
</evidence>
<name>J7RKM4_HUIN7</name>
<protein>
    <recommendedName>
        <fullName evidence="6">37S ribosomal protein YMR-31, mitochondrial</fullName>
    </recommendedName>
</protein>
<dbReference type="PANTHER" id="PTHR31601:SF2">
    <property type="entry name" value="ALPHA-KETOGLUTARATE DEHYDROGENASE COMPONENT 4"/>
    <property type="match status" value="1"/>
</dbReference>
<dbReference type="GO" id="GO:0006103">
    <property type="term" value="P:2-oxoglutarate metabolic process"/>
    <property type="evidence" value="ECO:0007669"/>
    <property type="project" value="EnsemblFungi"/>
</dbReference>
<dbReference type="AlphaFoldDB" id="J7RKM4"/>
<dbReference type="OrthoDB" id="2116030at2759"/>